<keyword evidence="1" id="KW-0812">Transmembrane</keyword>
<feature type="domain" description="Helicase HerA central" evidence="2">
    <location>
        <begin position="371"/>
        <end position="457"/>
    </location>
</feature>
<dbReference type="InterPro" id="IPR027417">
    <property type="entry name" value="P-loop_NTPase"/>
</dbReference>
<dbReference type="Proteomes" id="UP000034543">
    <property type="component" value="Unassembled WGS sequence"/>
</dbReference>
<evidence type="ECO:0000259" key="3">
    <source>
        <dbReference type="Pfam" id="PF12696"/>
    </source>
</evidence>
<evidence type="ECO:0000313" key="5">
    <source>
        <dbReference type="EMBL" id="KKS84993.1"/>
    </source>
</evidence>
<dbReference type="InterPro" id="IPR002789">
    <property type="entry name" value="HerA_central"/>
</dbReference>
<feature type="domain" description="DUF8128" evidence="4">
    <location>
        <begin position="57"/>
        <end position="340"/>
    </location>
</feature>
<name>A0A0G1FDR7_9BACT</name>
<dbReference type="STRING" id="1618436.UV59_C0012G0086"/>
<evidence type="ECO:0000259" key="4">
    <source>
        <dbReference type="Pfam" id="PF26449"/>
    </source>
</evidence>
<dbReference type="InterPro" id="IPR032689">
    <property type="entry name" value="TraG-D_C"/>
</dbReference>
<evidence type="ECO:0000259" key="2">
    <source>
        <dbReference type="Pfam" id="PF01935"/>
    </source>
</evidence>
<dbReference type="Pfam" id="PF12696">
    <property type="entry name" value="TraG-D_C"/>
    <property type="match status" value="1"/>
</dbReference>
<keyword evidence="1" id="KW-1133">Transmembrane helix</keyword>
<sequence length="783" mass="89025">MNPEALADFTYQLEVLTLSFLVLSLAVLSFGLVVFLVYLWNRYREREEKSLEYVMLQVAVPRNNEVKIDAAEQMFASFASLRKSGWFSQFKPQTQIAFEIVARPGDIRFYISVPGSLRDFVEKQIYGAYPGADIVQVEEHNIFSETGTVQFAGLRLKSANYLPFKTFRELPTDPLSSITSVLGKMRENEGAVVQIIIEPADSKWKKLGQGFVSQIKKQESDPEKAKYSYDPKTLESISSKTSKPGFRTAIRLVVSSTDKEMAKMHLDNLKGVFAQFASDQNSFSGTKQLVKKFFMVDFIYRYMPVIELPRYRQTSILTNEELATLFHLPNKSIETPNIFWLNAKRAPVSAKVPESGLFIGMSRFRGIDKKVHLSLDDRRRHIYTIGKTGVGKSEFLKAMIMQDINSGQGVAVIDPHGDLINGIMPMIPPERAEDVVYFDPADTERPMGLNMLEASTEEQKHYVVTSIVGLMYKLYDPMKTGIIGPRFEHAVRNAMLTVMAEPGNTFIEVVRVLTDSAFVQELLPKVQDPIIRRYWTDQIAQTADFHKSEVLDYIVSKFGRFVTNKMIRNIIGQSKSSFDFREVMDKRKILLINLSKGKLGEENSNFLGLILVPRILIAAMSRQDVPEEERPDFYLYVDEFQNFATPDFAQILSEARKYRLNLIVANQFIGQVEEEVKNAIFGNVGTIAAFRVGVSDANYLQHEFQPVFNESDLINIERFNAYVKTVVGNEPVPPFSVDMTRDIVAERKLANPRVAQAIIQLSRLKFGKPRELIEAEIAQRARL</sequence>
<dbReference type="SUPFAM" id="SSF52540">
    <property type="entry name" value="P-loop containing nucleoside triphosphate hydrolases"/>
    <property type="match status" value="1"/>
</dbReference>
<feature type="domain" description="TraD/TraG TraM recognition site" evidence="3">
    <location>
        <begin position="633"/>
        <end position="699"/>
    </location>
</feature>
<dbReference type="EMBL" id="LCFB01000012">
    <property type="protein sequence ID" value="KKS84993.1"/>
    <property type="molecule type" value="Genomic_DNA"/>
</dbReference>
<keyword evidence="1" id="KW-0472">Membrane</keyword>
<evidence type="ECO:0000256" key="1">
    <source>
        <dbReference type="SAM" id="Phobius"/>
    </source>
</evidence>
<dbReference type="PATRIC" id="fig|1618436.3.peg.725"/>
<feature type="transmembrane region" description="Helical" evidence="1">
    <location>
        <begin position="20"/>
        <end position="40"/>
    </location>
</feature>
<dbReference type="CDD" id="cd01127">
    <property type="entry name" value="TrwB_TraG_TraD_VirD4"/>
    <property type="match status" value="1"/>
</dbReference>
<evidence type="ECO:0000313" key="6">
    <source>
        <dbReference type="Proteomes" id="UP000034543"/>
    </source>
</evidence>
<gene>
    <name evidence="5" type="ORF">UV59_C0012G0086</name>
</gene>
<accession>A0A0G1FDR7</accession>
<dbReference type="Pfam" id="PF26449">
    <property type="entry name" value="DUF8128"/>
    <property type="match status" value="1"/>
</dbReference>
<organism evidence="5 6">
    <name type="scientific">Candidatus Gottesmanbacteria bacterium GW2011_GWA1_43_11</name>
    <dbReference type="NCBI Taxonomy" id="1618436"/>
    <lineage>
        <taxon>Bacteria</taxon>
        <taxon>Candidatus Gottesmaniibacteriota</taxon>
    </lineage>
</organism>
<protein>
    <submittedName>
        <fullName evidence="5">Uncharacterized protein</fullName>
    </submittedName>
</protein>
<dbReference type="AlphaFoldDB" id="A0A0G1FDR7"/>
<dbReference type="PANTHER" id="PTHR30121">
    <property type="entry name" value="UNCHARACTERIZED PROTEIN YJGR-RELATED"/>
    <property type="match status" value="1"/>
</dbReference>
<comment type="caution">
    <text evidence="5">The sequence shown here is derived from an EMBL/GenBank/DDBJ whole genome shotgun (WGS) entry which is preliminary data.</text>
</comment>
<proteinExistence type="predicted"/>
<dbReference type="Pfam" id="PF01935">
    <property type="entry name" value="DUF87"/>
    <property type="match status" value="1"/>
</dbReference>
<dbReference type="Gene3D" id="3.40.50.300">
    <property type="entry name" value="P-loop containing nucleotide triphosphate hydrolases"/>
    <property type="match status" value="2"/>
</dbReference>
<reference evidence="5 6" key="1">
    <citation type="journal article" date="2015" name="Nature">
        <title>rRNA introns, odd ribosomes, and small enigmatic genomes across a large radiation of phyla.</title>
        <authorList>
            <person name="Brown C.T."/>
            <person name="Hug L.A."/>
            <person name="Thomas B.C."/>
            <person name="Sharon I."/>
            <person name="Castelle C.J."/>
            <person name="Singh A."/>
            <person name="Wilkins M.J."/>
            <person name="Williams K.H."/>
            <person name="Banfield J.F."/>
        </authorList>
    </citation>
    <scope>NUCLEOTIDE SEQUENCE [LARGE SCALE GENOMIC DNA]</scope>
</reference>
<dbReference type="InterPro" id="IPR051162">
    <property type="entry name" value="T4SS_component"/>
</dbReference>
<dbReference type="InterPro" id="IPR058441">
    <property type="entry name" value="DUF8128"/>
</dbReference>
<dbReference type="PANTHER" id="PTHR30121:SF11">
    <property type="entry name" value="AAA+ ATPASE DOMAIN-CONTAINING PROTEIN"/>
    <property type="match status" value="1"/>
</dbReference>